<feature type="transmembrane region" description="Helical" evidence="1">
    <location>
        <begin position="408"/>
        <end position="424"/>
    </location>
</feature>
<keyword evidence="1" id="KW-0812">Transmembrane</keyword>
<sequence length="508" mass="54852">MAESKEKKSFAQRFLDAVEKLGNKLPDPIVLFMIIAGLILLASWIAGMFGLSAKNPTDGETIEAVNLLSGDGIVMIITEAINNFGAFPPLAMVLVVMIGIGLAEKTGYFEALMKRSLEITPNALIIPMVILVGIISNVAGDAGPVILPPIAAMIFIRLGLNPIGGIFMAYASTNGAFSANFILGMTDALAAGFTESGAKLVDPEYTANIAMNYYFIAASSIVLLVVIYIVAKKISIPRLGKYDGPPVDEEPISSEEKRALLWANLSALAFIVIIIIATVLPNGILRNAETGSILQESPLMDSAVFLITILFFIPGLVYGALMKNLDGTRGFAKMLGDSMSSMGQYIVLVFFAAQMLAYFEWSNLGPIIAIYGSDLLTSINMTGIPLFVGFIIIVALINLLIGSASAKWAILAPVFVPMFMYLGYDPAFTQMLYRIGDSTTNPIAPMMPFLPLIIMYAQRYQKDIKMGTVIANLLPYSIALLVVWIIFIIIWYLLGIPVGPNGPIYLPE</sequence>
<evidence type="ECO:0000313" key="2">
    <source>
        <dbReference type="EMBL" id="CAD2073822.1"/>
    </source>
</evidence>
<dbReference type="EMBL" id="CAJEWD010000004">
    <property type="protein sequence ID" value="CAD2073822.1"/>
    <property type="molecule type" value="Genomic_DNA"/>
</dbReference>
<reference evidence="2 3" key="1">
    <citation type="submission" date="2020-07" db="EMBL/GenBank/DDBJ databases">
        <authorList>
            <person name="Criscuolo A."/>
        </authorList>
    </citation>
    <scope>NUCLEOTIDE SEQUENCE [LARGE SCALE GENOMIC DNA]</scope>
    <source>
        <strain evidence="2">CIP111649</strain>
    </source>
</reference>
<feature type="transmembrane region" description="Helical" evidence="1">
    <location>
        <begin position="342"/>
        <end position="359"/>
    </location>
</feature>
<dbReference type="Pfam" id="PF03806">
    <property type="entry name" value="ABG_transport"/>
    <property type="match status" value="1"/>
</dbReference>
<feature type="transmembrane region" description="Helical" evidence="1">
    <location>
        <begin position="29"/>
        <end position="51"/>
    </location>
</feature>
<organism evidence="2 3">
    <name type="scientific">Jeotgalicoccus meleagridis</name>
    <dbReference type="NCBI Taxonomy" id="2759181"/>
    <lineage>
        <taxon>Bacteria</taxon>
        <taxon>Bacillati</taxon>
        <taxon>Bacillota</taxon>
        <taxon>Bacilli</taxon>
        <taxon>Bacillales</taxon>
        <taxon>Staphylococcaceae</taxon>
        <taxon>Jeotgalicoccus</taxon>
    </lineage>
</organism>
<feature type="transmembrane region" description="Helical" evidence="1">
    <location>
        <begin position="469"/>
        <end position="494"/>
    </location>
</feature>
<feature type="transmembrane region" description="Helical" evidence="1">
    <location>
        <begin position="84"/>
        <end position="103"/>
    </location>
</feature>
<proteinExistence type="predicted"/>
<name>A0A6V7RAM4_9STAP</name>
<feature type="transmembrane region" description="Helical" evidence="1">
    <location>
        <begin position="379"/>
        <end position="401"/>
    </location>
</feature>
<feature type="transmembrane region" description="Helical" evidence="1">
    <location>
        <begin position="259"/>
        <end position="280"/>
    </location>
</feature>
<dbReference type="RefSeq" id="WP_185125113.1">
    <property type="nucleotide sequence ID" value="NZ_CAJEWD010000004.1"/>
</dbReference>
<feature type="transmembrane region" description="Helical" evidence="1">
    <location>
        <begin position="439"/>
        <end position="457"/>
    </location>
</feature>
<dbReference type="InterPro" id="IPR004697">
    <property type="entry name" value="AbgT"/>
</dbReference>
<keyword evidence="3" id="KW-1185">Reference proteome</keyword>
<dbReference type="AlphaFoldDB" id="A0A6V7RAM4"/>
<feature type="transmembrane region" description="Helical" evidence="1">
    <location>
        <begin position="300"/>
        <end position="321"/>
    </location>
</feature>
<dbReference type="GO" id="GO:0015558">
    <property type="term" value="F:secondary active p-aminobenzoyl-glutamate transmembrane transporter activity"/>
    <property type="evidence" value="ECO:0007669"/>
    <property type="project" value="InterPro"/>
</dbReference>
<feature type="transmembrane region" description="Helical" evidence="1">
    <location>
        <begin position="177"/>
        <end position="193"/>
    </location>
</feature>
<feature type="transmembrane region" description="Helical" evidence="1">
    <location>
        <begin position="123"/>
        <end position="140"/>
    </location>
</feature>
<comment type="caution">
    <text evidence="2">The sequence shown here is derived from an EMBL/GenBank/DDBJ whole genome shotgun (WGS) entry which is preliminary data.</text>
</comment>
<evidence type="ECO:0000256" key="1">
    <source>
        <dbReference type="SAM" id="Phobius"/>
    </source>
</evidence>
<dbReference type="Proteomes" id="UP000589351">
    <property type="component" value="Unassembled WGS sequence"/>
</dbReference>
<gene>
    <name evidence="2" type="primary">abgT_2</name>
    <name evidence="2" type="ORF">JEODO184_00567</name>
</gene>
<protein>
    <submittedName>
        <fullName evidence="2">p-aminobenzoyl-glutamate transport protein</fullName>
    </submittedName>
</protein>
<keyword evidence="1" id="KW-0472">Membrane</keyword>
<evidence type="ECO:0000313" key="3">
    <source>
        <dbReference type="Proteomes" id="UP000589351"/>
    </source>
</evidence>
<accession>A0A6V7RAM4</accession>
<feature type="transmembrane region" description="Helical" evidence="1">
    <location>
        <begin position="213"/>
        <end position="231"/>
    </location>
</feature>
<dbReference type="GO" id="GO:1902604">
    <property type="term" value="P:p-aminobenzoyl-glutamate transmembrane transport"/>
    <property type="evidence" value="ECO:0007669"/>
    <property type="project" value="InterPro"/>
</dbReference>
<dbReference type="PANTHER" id="PTHR30282:SF0">
    <property type="entry name" value="P-AMINOBENZOYL-GLUTAMATE TRANSPORT PROTEIN"/>
    <property type="match status" value="1"/>
</dbReference>
<feature type="transmembrane region" description="Helical" evidence="1">
    <location>
        <begin position="146"/>
        <end position="170"/>
    </location>
</feature>
<dbReference type="PANTHER" id="PTHR30282">
    <property type="entry name" value="P-AMINOBENZOYL GLUTAMATE TRANSPORTER"/>
    <property type="match status" value="1"/>
</dbReference>
<keyword evidence="1" id="KW-1133">Transmembrane helix</keyword>